<evidence type="ECO:0000313" key="1">
    <source>
        <dbReference type="EMBL" id="KDQ64159.1"/>
    </source>
</evidence>
<protein>
    <recommendedName>
        <fullName evidence="3">F-box domain-containing protein</fullName>
    </recommendedName>
</protein>
<name>A0A067QB18_9AGAM</name>
<dbReference type="Gene3D" id="3.80.10.10">
    <property type="entry name" value="Ribonuclease Inhibitor"/>
    <property type="match status" value="1"/>
</dbReference>
<evidence type="ECO:0000313" key="2">
    <source>
        <dbReference type="Proteomes" id="UP000027265"/>
    </source>
</evidence>
<dbReference type="Proteomes" id="UP000027265">
    <property type="component" value="Unassembled WGS sequence"/>
</dbReference>
<dbReference type="EMBL" id="KL197709">
    <property type="protein sequence ID" value="KDQ64159.1"/>
    <property type="molecule type" value="Genomic_DNA"/>
</dbReference>
<sequence>MASTRPNTLRDLTTVVLVSREWNLCGTALLYRNPFIDSPKSLYLFMRTVTTDALLGSFVRSIVVWNMPLTPPRVRPFAVKKRRYRRAQQNWTNAMRACPHVTALGIVCNSSPNFHPSIATCLPDLKLFTPLRQLRICGRKTWFRSPFFIPPDIVFPVLEELSLECFILDNLIEWPRLPALKRLRLSCCHVFQQGSLIPKGLPSLRWVELVGVGTHMRADNQIEALYGYANVLESLAITVACWTSTHAVLEVSRFKALKHLALDFQAFFVPPPIAIGASVQPGLTLDRLPPKLKTLDFLDLTGTLRALNNAHIRQNWHDTSAVQGDIRDAMIRVLSGGRDSVPSLRGLYVEGMGTVWTQWREELSLSCNALDVKFESLFYGAPVVGVLSVNSSSPLLVGDEPRVYKDTKELGKMRARNIGWPSLLLLGMICVPGDATASLSFVDAC</sequence>
<dbReference type="InParanoid" id="A0A067QB18"/>
<keyword evidence="2" id="KW-1185">Reference proteome</keyword>
<accession>A0A067QB18</accession>
<dbReference type="InterPro" id="IPR032675">
    <property type="entry name" value="LRR_dom_sf"/>
</dbReference>
<reference evidence="2" key="1">
    <citation type="journal article" date="2014" name="Proc. Natl. Acad. Sci. U.S.A.">
        <title>Extensive sampling of basidiomycete genomes demonstrates inadequacy of the white-rot/brown-rot paradigm for wood decay fungi.</title>
        <authorList>
            <person name="Riley R."/>
            <person name="Salamov A.A."/>
            <person name="Brown D.W."/>
            <person name="Nagy L.G."/>
            <person name="Floudas D."/>
            <person name="Held B.W."/>
            <person name="Levasseur A."/>
            <person name="Lombard V."/>
            <person name="Morin E."/>
            <person name="Otillar R."/>
            <person name="Lindquist E.A."/>
            <person name="Sun H."/>
            <person name="LaButti K.M."/>
            <person name="Schmutz J."/>
            <person name="Jabbour D."/>
            <person name="Luo H."/>
            <person name="Baker S.E."/>
            <person name="Pisabarro A.G."/>
            <person name="Walton J.D."/>
            <person name="Blanchette R.A."/>
            <person name="Henrissat B."/>
            <person name="Martin F."/>
            <person name="Cullen D."/>
            <person name="Hibbett D.S."/>
            <person name="Grigoriev I.V."/>
        </authorList>
    </citation>
    <scope>NUCLEOTIDE SEQUENCE [LARGE SCALE GENOMIC DNA]</scope>
    <source>
        <strain evidence="2">MUCL 33604</strain>
    </source>
</reference>
<dbReference type="SUPFAM" id="SSF52047">
    <property type="entry name" value="RNI-like"/>
    <property type="match status" value="1"/>
</dbReference>
<organism evidence="1 2">
    <name type="scientific">Jaapia argillacea MUCL 33604</name>
    <dbReference type="NCBI Taxonomy" id="933084"/>
    <lineage>
        <taxon>Eukaryota</taxon>
        <taxon>Fungi</taxon>
        <taxon>Dikarya</taxon>
        <taxon>Basidiomycota</taxon>
        <taxon>Agaricomycotina</taxon>
        <taxon>Agaricomycetes</taxon>
        <taxon>Agaricomycetidae</taxon>
        <taxon>Jaapiales</taxon>
        <taxon>Jaapiaceae</taxon>
        <taxon>Jaapia</taxon>
    </lineage>
</organism>
<gene>
    <name evidence="1" type="ORF">JAAARDRAFT_27780</name>
</gene>
<dbReference type="HOGENOM" id="CLU_615489_0_0_1"/>
<proteinExistence type="predicted"/>
<dbReference type="AlphaFoldDB" id="A0A067QB18"/>
<evidence type="ECO:0008006" key="3">
    <source>
        <dbReference type="Google" id="ProtNLM"/>
    </source>
</evidence>